<evidence type="ECO:0000256" key="2">
    <source>
        <dbReference type="ARBA" id="ARBA00007840"/>
    </source>
</evidence>
<dbReference type="PROSITE" id="PS50005">
    <property type="entry name" value="TPR"/>
    <property type="match status" value="1"/>
</dbReference>
<dbReference type="EC" id="3.5.2.6" evidence="6"/>
<dbReference type="Gene3D" id="3.40.710.10">
    <property type="entry name" value="DD-peptidase/beta-lactamase superfamily"/>
    <property type="match status" value="1"/>
</dbReference>
<keyword evidence="3 6" id="KW-0378">Hydrolase</keyword>
<evidence type="ECO:0000259" key="8">
    <source>
        <dbReference type="Pfam" id="PF00144"/>
    </source>
</evidence>
<feature type="domain" description="Beta-lactamase-related" evidence="8">
    <location>
        <begin position="29"/>
        <end position="339"/>
    </location>
</feature>
<dbReference type="InterPro" id="IPR001586">
    <property type="entry name" value="Beta-lactam_class-C_AS"/>
</dbReference>
<feature type="signal peptide" evidence="7">
    <location>
        <begin position="1"/>
        <end position="21"/>
    </location>
</feature>
<dbReference type="SUPFAM" id="SSF56601">
    <property type="entry name" value="beta-lactamase/transpeptidase-like"/>
    <property type="match status" value="1"/>
</dbReference>
<organism evidence="10 11">
    <name type="scientific">Bizionia hallyeonensis</name>
    <dbReference type="NCBI Taxonomy" id="1123757"/>
    <lineage>
        <taxon>Bacteria</taxon>
        <taxon>Pseudomonadati</taxon>
        <taxon>Bacteroidota</taxon>
        <taxon>Flavobacteriia</taxon>
        <taxon>Flavobacteriales</taxon>
        <taxon>Flavobacteriaceae</taxon>
        <taxon>Bizionia</taxon>
    </lineage>
</organism>
<dbReference type="GO" id="GO:0016787">
    <property type="term" value="F:hydrolase activity"/>
    <property type="evidence" value="ECO:0007669"/>
    <property type="project" value="UniProtKB-KW"/>
</dbReference>
<comment type="caution">
    <text evidence="10">The sequence shown here is derived from an EMBL/GenBank/DDBJ whole genome shotgun (WGS) entry which is preliminary data.</text>
</comment>
<dbReference type="SUPFAM" id="SSF48452">
    <property type="entry name" value="TPR-like"/>
    <property type="match status" value="1"/>
</dbReference>
<dbReference type="SMART" id="SM00028">
    <property type="entry name" value="TPR"/>
    <property type="match status" value="2"/>
</dbReference>
<evidence type="ECO:0000256" key="7">
    <source>
        <dbReference type="SAM" id="SignalP"/>
    </source>
</evidence>
<feature type="domain" description="Peptidase S12 Pab87-related C-terminal" evidence="9">
    <location>
        <begin position="487"/>
        <end position="562"/>
    </location>
</feature>
<dbReference type="InterPro" id="IPR019734">
    <property type="entry name" value="TPR_rpt"/>
</dbReference>
<gene>
    <name evidence="10" type="ORF">ACFPH8_11020</name>
</gene>
<dbReference type="InterPro" id="IPR012338">
    <property type="entry name" value="Beta-lactam/transpept-like"/>
</dbReference>
<comment type="similarity">
    <text evidence="2 6">Belongs to the class-C beta-lactamase family.</text>
</comment>
<dbReference type="InterPro" id="IPR050491">
    <property type="entry name" value="AmpC-like"/>
</dbReference>
<reference evidence="11" key="1">
    <citation type="journal article" date="2019" name="Int. J. Syst. Evol. Microbiol.">
        <title>The Global Catalogue of Microorganisms (GCM) 10K type strain sequencing project: providing services to taxonomists for standard genome sequencing and annotation.</title>
        <authorList>
            <consortium name="The Broad Institute Genomics Platform"/>
            <consortium name="The Broad Institute Genome Sequencing Center for Infectious Disease"/>
            <person name="Wu L."/>
            <person name="Ma J."/>
        </authorList>
    </citation>
    <scope>NUCLEOTIDE SEQUENCE [LARGE SCALE GENOMIC DNA]</scope>
    <source>
        <strain evidence="11">JCM 17978</strain>
    </source>
</reference>
<name>A0ABW0C6M4_9FLAO</name>
<keyword evidence="7" id="KW-0732">Signal</keyword>
<dbReference type="PANTHER" id="PTHR46825:SF8">
    <property type="entry name" value="BETA-LACTAMASE-RELATED"/>
    <property type="match status" value="1"/>
</dbReference>
<evidence type="ECO:0000256" key="3">
    <source>
        <dbReference type="ARBA" id="ARBA00022801"/>
    </source>
</evidence>
<evidence type="ECO:0000313" key="11">
    <source>
        <dbReference type="Proteomes" id="UP001596162"/>
    </source>
</evidence>
<accession>A0ABW0C6M4</accession>
<sequence>MKKHIILFVAVCLFCTTFSQAQLISQAVKNHIQTRVESGVNVGVVVGVIDGETIEYYSFGTTDIKSGKPVDEHSVFEIGSISKVFTTTLLADEVLKGHMTLTDPASKYLPKSVNLPTRKGKEITLNDLATHTSALPRMPNNFNPKNALNPYVDYTPEMMYAFLNQLELTRDIGVEYEYSNLGMGLLGHILELHTGKSYETLIKERITTPCGMPNTALKLSDDMRNHLAFGYSEGVQVSNWDFDVIAAAGGIRSTAVDMVSFLKANLEISKTPINPAMQLAHQEAFSNVDSTFNIGLGWHYENRGNVTWHNGRTGGYTAFTGFVQGTEKGVIVLTNATENMNALGFHLLGSPTPLVNPKPSIVMLLKKEMAMNGIDSAIALYHQTKKESPFAYNFEESELNRLGYEYLAMDNGDHALKILKLNAEIYPKSSNTFDSLGEAYLKQGDSAAAISNYIKSLELNPANQNAIDVLNSLDIDLSEVVPDMQVSDAVLNTYLGKYQLAPGFIITVTREGAQLLAQATGQPQFQLFPAATHKFYLKVLDAQVTFHVTNEGVVESLTLHQNGQNIPGNKIE</sequence>
<dbReference type="InterPro" id="IPR001466">
    <property type="entry name" value="Beta-lactam-related"/>
</dbReference>
<evidence type="ECO:0000256" key="1">
    <source>
        <dbReference type="ARBA" id="ARBA00001526"/>
    </source>
</evidence>
<keyword evidence="4 6" id="KW-0046">Antibiotic resistance</keyword>
<dbReference type="InterPro" id="IPR021860">
    <property type="entry name" value="Peptidase_S12_Pab87-rel_C"/>
</dbReference>
<dbReference type="Pfam" id="PF00144">
    <property type="entry name" value="Beta-lactamase"/>
    <property type="match status" value="1"/>
</dbReference>
<evidence type="ECO:0000256" key="4">
    <source>
        <dbReference type="ARBA" id="ARBA00023251"/>
    </source>
</evidence>
<dbReference type="InterPro" id="IPR011990">
    <property type="entry name" value="TPR-like_helical_dom_sf"/>
</dbReference>
<dbReference type="EMBL" id="JBHSLA010000004">
    <property type="protein sequence ID" value="MFC5195863.1"/>
    <property type="molecule type" value="Genomic_DNA"/>
</dbReference>
<keyword evidence="11" id="KW-1185">Reference proteome</keyword>
<feature type="chain" id="PRO_5045535200" description="Beta-lactamase" evidence="7">
    <location>
        <begin position="22"/>
        <end position="572"/>
    </location>
</feature>
<keyword evidence="5" id="KW-0802">TPR repeat</keyword>
<evidence type="ECO:0000313" key="10">
    <source>
        <dbReference type="EMBL" id="MFC5195863.1"/>
    </source>
</evidence>
<dbReference type="RefSeq" id="WP_376860933.1">
    <property type="nucleotide sequence ID" value="NZ_JBHSLA010000004.1"/>
</dbReference>
<protein>
    <recommendedName>
        <fullName evidence="6">Beta-lactamase</fullName>
        <ecNumber evidence="6">3.5.2.6</ecNumber>
    </recommendedName>
</protein>
<dbReference type="Gene3D" id="1.25.40.10">
    <property type="entry name" value="Tetratricopeptide repeat domain"/>
    <property type="match status" value="1"/>
</dbReference>
<dbReference type="PANTHER" id="PTHR46825">
    <property type="entry name" value="D-ALANYL-D-ALANINE-CARBOXYPEPTIDASE/ENDOPEPTIDASE AMPH"/>
    <property type="match status" value="1"/>
</dbReference>
<dbReference type="Proteomes" id="UP001596162">
    <property type="component" value="Unassembled WGS sequence"/>
</dbReference>
<proteinExistence type="inferred from homology"/>
<feature type="repeat" description="TPR" evidence="5">
    <location>
        <begin position="430"/>
        <end position="463"/>
    </location>
</feature>
<comment type="catalytic activity">
    <reaction evidence="1 6">
        <text>a beta-lactam + H2O = a substituted beta-amino acid</text>
        <dbReference type="Rhea" id="RHEA:20401"/>
        <dbReference type="ChEBI" id="CHEBI:15377"/>
        <dbReference type="ChEBI" id="CHEBI:35627"/>
        <dbReference type="ChEBI" id="CHEBI:140347"/>
        <dbReference type="EC" id="3.5.2.6"/>
    </reaction>
</comment>
<evidence type="ECO:0000256" key="6">
    <source>
        <dbReference type="RuleBase" id="RU361140"/>
    </source>
</evidence>
<evidence type="ECO:0000259" key="9">
    <source>
        <dbReference type="Pfam" id="PF11954"/>
    </source>
</evidence>
<dbReference type="PROSITE" id="PS00336">
    <property type="entry name" value="BETA_LACTAMASE_C"/>
    <property type="match status" value="1"/>
</dbReference>
<evidence type="ECO:0000256" key="5">
    <source>
        <dbReference type="PROSITE-ProRule" id="PRU00339"/>
    </source>
</evidence>
<dbReference type="Pfam" id="PF11954">
    <property type="entry name" value="DUF3471"/>
    <property type="match status" value="1"/>
</dbReference>